<organism evidence="2 3">
    <name type="scientific">Steinernema carpocapsae</name>
    <name type="common">Entomopathogenic nematode</name>
    <dbReference type="NCBI Taxonomy" id="34508"/>
    <lineage>
        <taxon>Eukaryota</taxon>
        <taxon>Metazoa</taxon>
        <taxon>Ecdysozoa</taxon>
        <taxon>Nematoda</taxon>
        <taxon>Chromadorea</taxon>
        <taxon>Rhabditida</taxon>
        <taxon>Tylenchina</taxon>
        <taxon>Panagrolaimomorpha</taxon>
        <taxon>Strongyloidoidea</taxon>
        <taxon>Steinernematidae</taxon>
        <taxon>Steinernema</taxon>
    </lineage>
</organism>
<keyword evidence="3" id="KW-1185">Reference proteome</keyword>
<reference evidence="2 3" key="1">
    <citation type="journal article" date="2015" name="Genome Biol.">
        <title>Comparative genomics of Steinernema reveals deeply conserved gene regulatory networks.</title>
        <authorList>
            <person name="Dillman A.R."/>
            <person name="Macchietto M."/>
            <person name="Porter C.F."/>
            <person name="Rogers A."/>
            <person name="Williams B."/>
            <person name="Antoshechkin I."/>
            <person name="Lee M.M."/>
            <person name="Goodwin Z."/>
            <person name="Lu X."/>
            <person name="Lewis E.E."/>
            <person name="Goodrich-Blair H."/>
            <person name="Stock S.P."/>
            <person name="Adams B.J."/>
            <person name="Sternberg P.W."/>
            <person name="Mortazavi A."/>
        </authorList>
    </citation>
    <scope>NUCLEOTIDE SEQUENCE [LARGE SCALE GENOMIC DNA]</scope>
    <source>
        <strain evidence="2 3">ALL</strain>
    </source>
</reference>
<name>A0A4U5LYR3_STECR</name>
<proteinExistence type="predicted"/>
<reference evidence="2 3" key="2">
    <citation type="journal article" date="2019" name="G3 (Bethesda)">
        <title>Hybrid Assembly of the Genome of the Entomopathogenic Nematode Steinernema carpocapsae Identifies the X-Chromosome.</title>
        <authorList>
            <person name="Serra L."/>
            <person name="Macchietto M."/>
            <person name="Macias-Munoz A."/>
            <person name="McGill C.J."/>
            <person name="Rodriguez I.M."/>
            <person name="Rodriguez B."/>
            <person name="Murad R."/>
            <person name="Mortazavi A."/>
        </authorList>
    </citation>
    <scope>NUCLEOTIDE SEQUENCE [LARGE SCALE GENOMIC DNA]</scope>
    <source>
        <strain evidence="2 3">ALL</strain>
    </source>
</reference>
<comment type="caution">
    <text evidence="2">The sequence shown here is derived from an EMBL/GenBank/DDBJ whole genome shotgun (WGS) entry which is preliminary data.</text>
</comment>
<dbReference type="EMBL" id="AZBU02000011">
    <property type="protein sequence ID" value="TKR61392.1"/>
    <property type="molecule type" value="Genomic_DNA"/>
</dbReference>
<accession>A0A4U5LYR3</accession>
<protein>
    <submittedName>
        <fullName evidence="2">Uncharacterized protein</fullName>
    </submittedName>
</protein>
<dbReference type="Proteomes" id="UP000298663">
    <property type="component" value="Unassembled WGS sequence"/>
</dbReference>
<sequence>MAGYRMPTPETMPDSMCVLMKNLDNINKDFNDDDAPNTANSARLEPMPECTSPGRSLSKMLGILPSSSTTKKAASSPGIIPAPLHRRPTALQAFTWGFVVPKLANVHRSYV</sequence>
<evidence type="ECO:0000313" key="3">
    <source>
        <dbReference type="Proteomes" id="UP000298663"/>
    </source>
</evidence>
<feature type="region of interest" description="Disordered" evidence="1">
    <location>
        <begin position="29"/>
        <end position="52"/>
    </location>
</feature>
<evidence type="ECO:0000256" key="1">
    <source>
        <dbReference type="SAM" id="MobiDB-lite"/>
    </source>
</evidence>
<dbReference type="AlphaFoldDB" id="A0A4U5LYR3"/>
<gene>
    <name evidence="2" type="ORF">L596_028507</name>
</gene>
<evidence type="ECO:0000313" key="2">
    <source>
        <dbReference type="EMBL" id="TKR61392.1"/>
    </source>
</evidence>